<dbReference type="FunFam" id="3.40.50.10440:FF:000001">
    <property type="entry name" value="Dihydroxyacetone kinase, DhaK subunit"/>
    <property type="match status" value="1"/>
</dbReference>
<evidence type="ECO:0000313" key="6">
    <source>
        <dbReference type="WBParaSite" id="ACOC_0001210501-mRNA-1"/>
    </source>
</evidence>
<name>A0A158PM31_ANGCS</name>
<dbReference type="GO" id="GO:0004371">
    <property type="term" value="F:glycerone kinase activity"/>
    <property type="evidence" value="ECO:0007669"/>
    <property type="project" value="UniProtKB-EC"/>
</dbReference>
<reference evidence="6" key="1">
    <citation type="submission" date="2016-04" db="UniProtKB">
        <authorList>
            <consortium name="WormBaseParasite"/>
        </authorList>
    </citation>
    <scope>IDENTIFICATION</scope>
</reference>
<dbReference type="SUPFAM" id="SSF82549">
    <property type="entry name" value="DAK1/DegV-like"/>
    <property type="match status" value="1"/>
</dbReference>
<evidence type="ECO:0000313" key="5">
    <source>
        <dbReference type="Proteomes" id="UP000267027"/>
    </source>
</evidence>
<dbReference type="AlphaFoldDB" id="A0A158PM31"/>
<dbReference type="EMBL" id="UYYA01004896">
    <property type="protein sequence ID" value="VDM63691.1"/>
    <property type="molecule type" value="Genomic_DNA"/>
</dbReference>
<sequence>MKAKEDEQLLPKFNNNSSLKKLQNCRRVTLRSDYVEYCAKGSVSLIGGGGSGHEPYAAGYIGSGMLTAAISGNVFTSPPSRHVSAALNSTTTRGGSILFVINYTGDRLNFDLAAERYAAVGHHVRIVSIADDVAIEPSNSTVGRRGLAAAVLVIKIAGAMAESGKYTIDEIESFKNIHYETFRYYGSLYPCTLPGFGQTFEIPNDMMEIDFGIHGEPGFPRDPVRSAREIIDTMMAKLQTDIGFTRGTYQYVDAPSSQERRRQGASLCVADIHPVTPPVTILNEEECVTHP</sequence>
<dbReference type="Pfam" id="PF02733">
    <property type="entry name" value="Dak1"/>
    <property type="match status" value="1"/>
</dbReference>
<dbReference type="PROSITE" id="PS51481">
    <property type="entry name" value="DHAK"/>
    <property type="match status" value="1"/>
</dbReference>
<evidence type="ECO:0000313" key="4">
    <source>
        <dbReference type="EMBL" id="VDM63691.1"/>
    </source>
</evidence>
<dbReference type="GO" id="GO:0019563">
    <property type="term" value="P:glycerol catabolic process"/>
    <property type="evidence" value="ECO:0007669"/>
    <property type="project" value="TreeGrafter"/>
</dbReference>
<dbReference type="PANTHER" id="PTHR28629">
    <property type="entry name" value="TRIOKINASE/FMN CYCLASE"/>
    <property type="match status" value="1"/>
</dbReference>
<comment type="catalytic activity">
    <reaction evidence="1">
        <text>D-glyceraldehyde + ATP = D-glyceraldehyde 3-phosphate + ADP + H(+)</text>
        <dbReference type="Rhea" id="RHEA:13941"/>
        <dbReference type="ChEBI" id="CHEBI:15378"/>
        <dbReference type="ChEBI" id="CHEBI:17378"/>
        <dbReference type="ChEBI" id="CHEBI:30616"/>
        <dbReference type="ChEBI" id="CHEBI:59776"/>
        <dbReference type="ChEBI" id="CHEBI:456216"/>
        <dbReference type="EC" id="2.7.1.28"/>
    </reaction>
</comment>
<proteinExistence type="predicted"/>
<dbReference type="OrthoDB" id="1724672at2759"/>
<evidence type="ECO:0000256" key="1">
    <source>
        <dbReference type="ARBA" id="ARBA00047974"/>
    </source>
</evidence>
<organism evidence="6">
    <name type="scientific">Angiostrongylus costaricensis</name>
    <name type="common">Nematode worm</name>
    <dbReference type="NCBI Taxonomy" id="334426"/>
    <lineage>
        <taxon>Eukaryota</taxon>
        <taxon>Metazoa</taxon>
        <taxon>Ecdysozoa</taxon>
        <taxon>Nematoda</taxon>
        <taxon>Chromadorea</taxon>
        <taxon>Rhabditida</taxon>
        <taxon>Rhabditina</taxon>
        <taxon>Rhabditomorpha</taxon>
        <taxon>Strongyloidea</taxon>
        <taxon>Metastrongylidae</taxon>
        <taxon>Angiostrongylus</taxon>
    </lineage>
</organism>
<accession>A0A158PM31</accession>
<evidence type="ECO:0000256" key="2">
    <source>
        <dbReference type="ARBA" id="ARBA00048898"/>
    </source>
</evidence>
<keyword evidence="5" id="KW-1185">Reference proteome</keyword>
<dbReference type="InterPro" id="IPR004006">
    <property type="entry name" value="DhaK_dom"/>
</dbReference>
<dbReference type="GO" id="GO:0050354">
    <property type="term" value="F:triokinase activity"/>
    <property type="evidence" value="ECO:0007669"/>
    <property type="project" value="UniProtKB-EC"/>
</dbReference>
<dbReference type="Proteomes" id="UP000267027">
    <property type="component" value="Unassembled WGS sequence"/>
</dbReference>
<dbReference type="WBParaSite" id="ACOC_0001210501-mRNA-1">
    <property type="protein sequence ID" value="ACOC_0001210501-mRNA-1"/>
    <property type="gene ID" value="ACOC_0001210501"/>
</dbReference>
<evidence type="ECO:0000259" key="3">
    <source>
        <dbReference type="PROSITE" id="PS51481"/>
    </source>
</evidence>
<comment type="catalytic activity">
    <reaction evidence="2">
        <text>dihydroxyacetone + ATP = dihydroxyacetone phosphate + ADP + H(+)</text>
        <dbReference type="Rhea" id="RHEA:15773"/>
        <dbReference type="ChEBI" id="CHEBI:15378"/>
        <dbReference type="ChEBI" id="CHEBI:16016"/>
        <dbReference type="ChEBI" id="CHEBI:30616"/>
        <dbReference type="ChEBI" id="CHEBI:57642"/>
        <dbReference type="ChEBI" id="CHEBI:456216"/>
        <dbReference type="EC" id="2.7.1.29"/>
    </reaction>
</comment>
<protein>
    <submittedName>
        <fullName evidence="6">DhaK domain-containing protein</fullName>
    </submittedName>
</protein>
<dbReference type="InterPro" id="IPR050861">
    <property type="entry name" value="Dihydroxyacetone_Kinase"/>
</dbReference>
<dbReference type="Gene3D" id="3.30.1180.20">
    <property type="entry name" value="Dihydroxyacetone kinase, domain 2"/>
    <property type="match status" value="1"/>
</dbReference>
<dbReference type="STRING" id="334426.A0A158PM31"/>
<dbReference type="Gene3D" id="3.40.50.10440">
    <property type="entry name" value="Dihydroxyacetone kinase, domain 1"/>
    <property type="match status" value="1"/>
</dbReference>
<reference evidence="4 5" key="2">
    <citation type="submission" date="2018-11" db="EMBL/GenBank/DDBJ databases">
        <authorList>
            <consortium name="Pathogen Informatics"/>
        </authorList>
    </citation>
    <scope>NUCLEOTIDE SEQUENCE [LARGE SCALE GENOMIC DNA]</scope>
    <source>
        <strain evidence="4 5">Costa Rica</strain>
    </source>
</reference>
<dbReference type="GO" id="GO:0005829">
    <property type="term" value="C:cytosol"/>
    <property type="evidence" value="ECO:0007669"/>
    <property type="project" value="TreeGrafter"/>
</dbReference>
<dbReference type="PANTHER" id="PTHR28629:SF4">
    <property type="entry name" value="TRIOKINASE_FMN CYCLASE"/>
    <property type="match status" value="1"/>
</dbReference>
<gene>
    <name evidence="4" type="ORF">ACOC_LOCUS12106</name>
</gene>
<feature type="domain" description="DhaK" evidence="3">
    <location>
        <begin position="1"/>
        <end position="291"/>
    </location>
</feature>